<dbReference type="HOGENOM" id="CLU_023205_2_0_1"/>
<feature type="domain" description="NADP-dependent oxidoreductase" evidence="4">
    <location>
        <begin position="32"/>
        <end position="338"/>
    </location>
</feature>
<evidence type="ECO:0000313" key="5">
    <source>
        <dbReference type="EMBL" id="ETW86782.1"/>
    </source>
</evidence>
<proteinExistence type="inferred from homology"/>
<keyword evidence="5" id="KW-0813">Transport</keyword>
<dbReference type="InParanoid" id="W4KLV0"/>
<dbReference type="KEGG" id="hir:HETIRDRAFT_145167"/>
<evidence type="ECO:0000313" key="6">
    <source>
        <dbReference type="Proteomes" id="UP000030671"/>
    </source>
</evidence>
<gene>
    <name evidence="5" type="primary">bKv2</name>
    <name evidence="5" type="ORF">HETIRDRAFT_145167</name>
</gene>
<dbReference type="Pfam" id="PF00248">
    <property type="entry name" value="Aldo_ket_red"/>
    <property type="match status" value="1"/>
</dbReference>
<dbReference type="OrthoDB" id="1720422at2759"/>
<evidence type="ECO:0000256" key="1">
    <source>
        <dbReference type="ARBA" id="ARBA00006515"/>
    </source>
</evidence>
<dbReference type="eggNOG" id="KOG1575">
    <property type="taxonomic scope" value="Eukaryota"/>
</dbReference>
<dbReference type="AlphaFoldDB" id="W4KLV0"/>
<dbReference type="InterPro" id="IPR023210">
    <property type="entry name" value="NADP_OxRdtase_dom"/>
</dbReference>
<accession>W4KLV0</accession>
<sequence>MSGSEVKLEYQQKNMPFRRLGSSGLRVPVFSLGGWLTFGGTVVGDPVKDIVKTAFENGINMFDEAEAYAKGQSEVELGRVLKELGLRRTDIIVTTKLYWGAERKGPNDQGLSRKHIVEGTKESLQRLQLDYVDVIFAHRPDHTVPMEEVVRAFHWVIEQGLAFYWGTSEWSAREIEEAHHVADKYGLHAPVAEQCQHNLVHRERPEGEYGPLYQKYNMGTTVWSALAGGILTGKYNNGVPDGSRLDTNKEFLAHRLKFLESEEGKKQIEIVKQLTAVAETELGCKVSHLALAWVAKNTNTSTVILGATSPEQIVDNLKALDVIPKLTPEILAKIEAIVNNKPAPPPDFGRPGLDPHGRL</sequence>
<dbReference type="Gene3D" id="3.20.20.100">
    <property type="entry name" value="NADP-dependent oxidoreductase domain"/>
    <property type="match status" value="1"/>
</dbReference>
<keyword evidence="2" id="KW-0521">NADP</keyword>
<keyword evidence="5" id="KW-0407">Ion channel</keyword>
<dbReference type="Proteomes" id="UP000030671">
    <property type="component" value="Unassembled WGS sequence"/>
</dbReference>
<dbReference type="PANTHER" id="PTHR43150">
    <property type="entry name" value="HYPERKINETIC, ISOFORM M"/>
    <property type="match status" value="1"/>
</dbReference>
<evidence type="ECO:0000259" key="4">
    <source>
        <dbReference type="Pfam" id="PF00248"/>
    </source>
</evidence>
<comment type="similarity">
    <text evidence="1">Belongs to the shaker potassium channel beta subunit family.</text>
</comment>
<dbReference type="SUPFAM" id="SSF51430">
    <property type="entry name" value="NAD(P)-linked oxidoreductase"/>
    <property type="match status" value="1"/>
</dbReference>
<dbReference type="EMBL" id="KI925454">
    <property type="protein sequence ID" value="ETW86782.1"/>
    <property type="molecule type" value="Genomic_DNA"/>
</dbReference>
<dbReference type="GO" id="GO:0034220">
    <property type="term" value="P:monoatomic ion transmembrane transport"/>
    <property type="evidence" value="ECO:0007669"/>
    <property type="project" value="UniProtKB-KW"/>
</dbReference>
<reference evidence="5 6" key="1">
    <citation type="journal article" date="2012" name="New Phytol.">
        <title>Insight into trade-off between wood decay and parasitism from the genome of a fungal forest pathogen.</title>
        <authorList>
            <person name="Olson A."/>
            <person name="Aerts A."/>
            <person name="Asiegbu F."/>
            <person name="Belbahri L."/>
            <person name="Bouzid O."/>
            <person name="Broberg A."/>
            <person name="Canback B."/>
            <person name="Coutinho P.M."/>
            <person name="Cullen D."/>
            <person name="Dalman K."/>
            <person name="Deflorio G."/>
            <person name="van Diepen L.T."/>
            <person name="Dunand C."/>
            <person name="Duplessis S."/>
            <person name="Durling M."/>
            <person name="Gonthier P."/>
            <person name="Grimwood J."/>
            <person name="Fossdal C.G."/>
            <person name="Hansson D."/>
            <person name="Henrissat B."/>
            <person name="Hietala A."/>
            <person name="Himmelstrand K."/>
            <person name="Hoffmeister D."/>
            <person name="Hogberg N."/>
            <person name="James T.Y."/>
            <person name="Karlsson M."/>
            <person name="Kohler A."/>
            <person name="Kues U."/>
            <person name="Lee Y.H."/>
            <person name="Lin Y.C."/>
            <person name="Lind M."/>
            <person name="Lindquist E."/>
            <person name="Lombard V."/>
            <person name="Lucas S."/>
            <person name="Lunden K."/>
            <person name="Morin E."/>
            <person name="Murat C."/>
            <person name="Park J."/>
            <person name="Raffaello T."/>
            <person name="Rouze P."/>
            <person name="Salamov A."/>
            <person name="Schmutz J."/>
            <person name="Solheim H."/>
            <person name="Stahlberg J."/>
            <person name="Velez H."/>
            <person name="de Vries R.P."/>
            <person name="Wiebenga A."/>
            <person name="Woodward S."/>
            <person name="Yakovlev I."/>
            <person name="Garbelotto M."/>
            <person name="Martin F."/>
            <person name="Grigoriev I.V."/>
            <person name="Stenlid J."/>
        </authorList>
    </citation>
    <scope>NUCLEOTIDE SEQUENCE [LARGE SCALE GENOMIC DNA]</scope>
    <source>
        <strain evidence="5 6">TC 32-1</strain>
    </source>
</reference>
<dbReference type="RefSeq" id="XP_009540767.1">
    <property type="nucleotide sequence ID" value="XM_009542472.1"/>
</dbReference>
<evidence type="ECO:0000256" key="2">
    <source>
        <dbReference type="ARBA" id="ARBA00022857"/>
    </source>
</evidence>
<name>W4KLV0_HETIT</name>
<evidence type="ECO:0000256" key="3">
    <source>
        <dbReference type="ARBA" id="ARBA00023002"/>
    </source>
</evidence>
<dbReference type="GO" id="GO:0016491">
    <property type="term" value="F:oxidoreductase activity"/>
    <property type="evidence" value="ECO:0007669"/>
    <property type="project" value="UniProtKB-KW"/>
</dbReference>
<dbReference type="FunCoup" id="W4KLV0">
    <property type="interactions" value="22"/>
</dbReference>
<protein>
    <submittedName>
        <fullName evidence="5">Voltage-gated potassium channel beta 2</fullName>
    </submittedName>
</protein>
<dbReference type="InterPro" id="IPR005399">
    <property type="entry name" value="K_chnl_volt-dep_bsu_KCNAB-rel"/>
</dbReference>
<dbReference type="GeneID" id="20667067"/>
<dbReference type="InterPro" id="IPR036812">
    <property type="entry name" value="NAD(P)_OxRdtase_dom_sf"/>
</dbReference>
<dbReference type="PRINTS" id="PR01577">
    <property type="entry name" value="KCNABCHANNEL"/>
</dbReference>
<organism evidence="5 6">
    <name type="scientific">Heterobasidion irregulare (strain TC 32-1)</name>
    <dbReference type="NCBI Taxonomy" id="747525"/>
    <lineage>
        <taxon>Eukaryota</taxon>
        <taxon>Fungi</taxon>
        <taxon>Dikarya</taxon>
        <taxon>Basidiomycota</taxon>
        <taxon>Agaricomycotina</taxon>
        <taxon>Agaricomycetes</taxon>
        <taxon>Russulales</taxon>
        <taxon>Bondarzewiaceae</taxon>
        <taxon>Heterobasidion</taxon>
        <taxon>Heterobasidion annosum species complex</taxon>
    </lineage>
</organism>
<keyword evidence="5" id="KW-0406">Ion transport</keyword>
<dbReference type="PANTHER" id="PTHR43150:SF2">
    <property type="entry name" value="HYPERKINETIC, ISOFORM M"/>
    <property type="match status" value="1"/>
</dbReference>
<keyword evidence="6" id="KW-1185">Reference proteome</keyword>
<keyword evidence="3" id="KW-0560">Oxidoreductase</keyword>